<evidence type="ECO:0000256" key="2">
    <source>
        <dbReference type="ARBA" id="ARBA00005695"/>
    </source>
</evidence>
<dbReference type="GO" id="GO:0015833">
    <property type="term" value="P:peptide transport"/>
    <property type="evidence" value="ECO:0007669"/>
    <property type="project" value="TreeGrafter"/>
</dbReference>
<dbReference type="InterPro" id="IPR039424">
    <property type="entry name" value="SBP_5"/>
</dbReference>
<evidence type="ECO:0000313" key="6">
    <source>
        <dbReference type="Proteomes" id="UP000594621"/>
    </source>
</evidence>
<dbReference type="PANTHER" id="PTHR30290">
    <property type="entry name" value="PERIPLASMIC BINDING COMPONENT OF ABC TRANSPORTER"/>
    <property type="match status" value="1"/>
</dbReference>
<accession>A0A7S9DC89</accession>
<dbReference type="Pfam" id="PF00496">
    <property type="entry name" value="SBP_bac_5"/>
    <property type="match status" value="1"/>
</dbReference>
<reference evidence="5 6" key="1">
    <citation type="submission" date="2020-09" db="EMBL/GenBank/DDBJ databases">
        <title>Complete genomes of bradyrhizobia occurring on native shrubby legumes in Australia.</title>
        <authorList>
            <person name="Lafay B."/>
        </authorList>
    </citation>
    <scope>NUCLEOTIDE SEQUENCE [LARGE SCALE GENOMIC DNA]</scope>
    <source>
        <strain evidence="5 6">BDV5040</strain>
    </source>
</reference>
<organism evidence="5 6">
    <name type="scientific">Bradyrhizobium commune</name>
    <dbReference type="NCBI Taxonomy" id="83627"/>
    <lineage>
        <taxon>Bacteria</taxon>
        <taxon>Pseudomonadati</taxon>
        <taxon>Pseudomonadota</taxon>
        <taxon>Alphaproteobacteria</taxon>
        <taxon>Hyphomicrobiales</taxon>
        <taxon>Nitrobacteraceae</taxon>
        <taxon>Bradyrhizobium</taxon>
    </lineage>
</organism>
<dbReference type="AlphaFoldDB" id="A0A7S9DC89"/>
<keyword evidence="6" id="KW-1185">Reference proteome</keyword>
<comment type="subcellular location">
    <subcellularLocation>
        <location evidence="1">Periplasm</location>
    </subcellularLocation>
</comment>
<dbReference type="SUPFAM" id="SSF53850">
    <property type="entry name" value="Periplasmic binding protein-like II"/>
    <property type="match status" value="1"/>
</dbReference>
<dbReference type="GO" id="GO:0042884">
    <property type="term" value="P:microcin transport"/>
    <property type="evidence" value="ECO:0007669"/>
    <property type="project" value="TreeGrafter"/>
</dbReference>
<sequence>MAQLSRRHVLALGAGGVLGAALPRGAAASEGPAEVHGISAFGDLKYPADFHHFDYVNVDAPKGGAFSLIPSSRGYNQSYFTFNSLNAFVLKGEGAQGMDLTFATLMAHAGDEPDAMYGFAAKSVQISPDKLAYRFTMRPEATFHDGSKLSAHDVAFSINVLKEKGHPLIQIQMRDVRGAEALDDATLVVTFAEKRARDVPLYVAGLPIFSKAYYASRPFEETSTDTPLGSGPYKVGKFEINRFIEFERVKDWWGADLPVCRGSNNFDVIRYEFYRDRDVAFEGFTGKNYLYREEFTSRIWATRYDFPAIQDGRVKREQVPDQTPSGGQGWFLNTRRDKFGDPKVREAINCAFDFEWTNKTIMYGAYARTVSPFQNSDLVATGVPSPEELKLLEPFRGQVPDEVFGEPYLPPVSDGSGQDRALLRKAQQLLQEAKLTARDGKRILPNGEVFAIEFLIDEASFQPHHGSFLKNLNTLGIEANLRLVDAVQYRARLESFDFDVGIQRLTMSATPGDSLRTYFTSQAAATKGSYNLAGAASPAMDALVEKAMAAETRSDLTFACRALDRVFRAGRYWVPQWYNTSHRLAYWDVFGHPKDLPRYALNDYSSGVGERTLWWSDPAKFDHKSDHKSDQAK</sequence>
<dbReference type="InterPro" id="IPR006311">
    <property type="entry name" value="TAT_signal"/>
</dbReference>
<evidence type="ECO:0000256" key="1">
    <source>
        <dbReference type="ARBA" id="ARBA00004418"/>
    </source>
</evidence>
<dbReference type="GO" id="GO:0043190">
    <property type="term" value="C:ATP-binding cassette (ABC) transporter complex"/>
    <property type="evidence" value="ECO:0007669"/>
    <property type="project" value="InterPro"/>
</dbReference>
<dbReference type="EMBL" id="CP061379">
    <property type="protein sequence ID" value="QPF95092.1"/>
    <property type="molecule type" value="Genomic_DNA"/>
</dbReference>
<evidence type="ECO:0000259" key="4">
    <source>
        <dbReference type="Pfam" id="PF00496"/>
    </source>
</evidence>
<evidence type="ECO:0000313" key="5">
    <source>
        <dbReference type="EMBL" id="QPF95092.1"/>
    </source>
</evidence>
<dbReference type="RefSeq" id="WP_195804553.1">
    <property type="nucleotide sequence ID" value="NZ_CP061379.1"/>
</dbReference>
<comment type="similarity">
    <text evidence="2">Belongs to the bacterial solute-binding protein 5 family.</text>
</comment>
<feature type="domain" description="Solute-binding protein family 5" evidence="4">
    <location>
        <begin position="120"/>
        <end position="524"/>
    </location>
</feature>
<evidence type="ECO:0000256" key="3">
    <source>
        <dbReference type="ARBA" id="ARBA00022729"/>
    </source>
</evidence>
<dbReference type="Proteomes" id="UP000594621">
    <property type="component" value="Chromosome"/>
</dbReference>
<dbReference type="PIRSF" id="PIRSF002741">
    <property type="entry name" value="MppA"/>
    <property type="match status" value="1"/>
</dbReference>
<dbReference type="PROSITE" id="PS51318">
    <property type="entry name" value="TAT"/>
    <property type="match status" value="1"/>
</dbReference>
<dbReference type="CDD" id="cd08497">
    <property type="entry name" value="MbnE-like"/>
    <property type="match status" value="1"/>
</dbReference>
<protein>
    <submittedName>
        <fullName evidence="5">ABC transporter substrate-binding protein</fullName>
    </submittedName>
</protein>
<dbReference type="PANTHER" id="PTHR30290:SF64">
    <property type="entry name" value="ABC TRANSPORTER PERIPLASMIC BINDING PROTEIN"/>
    <property type="match status" value="1"/>
</dbReference>
<dbReference type="InterPro" id="IPR030678">
    <property type="entry name" value="Peptide/Ni-bd"/>
</dbReference>
<gene>
    <name evidence="5" type="ORF">IC761_05115</name>
</gene>
<dbReference type="InterPro" id="IPR000914">
    <property type="entry name" value="SBP_5_dom"/>
</dbReference>
<dbReference type="GO" id="GO:1904680">
    <property type="term" value="F:peptide transmembrane transporter activity"/>
    <property type="evidence" value="ECO:0007669"/>
    <property type="project" value="TreeGrafter"/>
</dbReference>
<proteinExistence type="inferred from homology"/>
<name>A0A7S9DC89_9BRAD</name>
<keyword evidence="3" id="KW-0732">Signal</keyword>
<dbReference type="GO" id="GO:0030288">
    <property type="term" value="C:outer membrane-bounded periplasmic space"/>
    <property type="evidence" value="ECO:0007669"/>
    <property type="project" value="TreeGrafter"/>
</dbReference>
<dbReference type="KEGG" id="bcou:IC761_05115"/>
<dbReference type="Gene3D" id="3.40.190.10">
    <property type="entry name" value="Periplasmic binding protein-like II"/>
    <property type="match status" value="1"/>
</dbReference>
<dbReference type="Gene3D" id="3.10.105.10">
    <property type="entry name" value="Dipeptide-binding Protein, Domain 3"/>
    <property type="match status" value="1"/>
</dbReference>